<evidence type="ECO:0000313" key="2">
    <source>
        <dbReference type="Proteomes" id="UP000805193"/>
    </source>
</evidence>
<accession>A0AC60QIC8</accession>
<proteinExistence type="predicted"/>
<organism evidence="1 2">
    <name type="scientific">Ixodes persulcatus</name>
    <name type="common">Taiga tick</name>
    <dbReference type="NCBI Taxonomy" id="34615"/>
    <lineage>
        <taxon>Eukaryota</taxon>
        <taxon>Metazoa</taxon>
        <taxon>Ecdysozoa</taxon>
        <taxon>Arthropoda</taxon>
        <taxon>Chelicerata</taxon>
        <taxon>Arachnida</taxon>
        <taxon>Acari</taxon>
        <taxon>Parasitiformes</taxon>
        <taxon>Ixodida</taxon>
        <taxon>Ixodoidea</taxon>
        <taxon>Ixodidae</taxon>
        <taxon>Ixodinae</taxon>
        <taxon>Ixodes</taxon>
    </lineage>
</organism>
<dbReference type="EMBL" id="JABSTQ010009121">
    <property type="protein sequence ID" value="KAG0432745.1"/>
    <property type="molecule type" value="Genomic_DNA"/>
</dbReference>
<comment type="caution">
    <text evidence="1">The sequence shown here is derived from an EMBL/GenBank/DDBJ whole genome shotgun (WGS) entry which is preliminary data.</text>
</comment>
<reference evidence="1 2" key="1">
    <citation type="journal article" date="2020" name="Cell">
        <title>Large-Scale Comparative Analyses of Tick Genomes Elucidate Their Genetic Diversity and Vector Capacities.</title>
        <authorList>
            <consortium name="Tick Genome and Microbiome Consortium (TIGMIC)"/>
            <person name="Jia N."/>
            <person name="Wang J."/>
            <person name="Shi W."/>
            <person name="Du L."/>
            <person name="Sun Y."/>
            <person name="Zhan W."/>
            <person name="Jiang J.F."/>
            <person name="Wang Q."/>
            <person name="Zhang B."/>
            <person name="Ji P."/>
            <person name="Bell-Sakyi L."/>
            <person name="Cui X.M."/>
            <person name="Yuan T.T."/>
            <person name="Jiang B.G."/>
            <person name="Yang W.F."/>
            <person name="Lam T.T."/>
            <person name="Chang Q.C."/>
            <person name="Ding S.J."/>
            <person name="Wang X.J."/>
            <person name="Zhu J.G."/>
            <person name="Ruan X.D."/>
            <person name="Zhao L."/>
            <person name="Wei J.T."/>
            <person name="Ye R.Z."/>
            <person name="Que T.C."/>
            <person name="Du C.H."/>
            <person name="Zhou Y.H."/>
            <person name="Cheng J.X."/>
            <person name="Dai P.F."/>
            <person name="Guo W.B."/>
            <person name="Han X.H."/>
            <person name="Huang E.J."/>
            <person name="Li L.F."/>
            <person name="Wei W."/>
            <person name="Gao Y.C."/>
            <person name="Liu J.Z."/>
            <person name="Shao H.Z."/>
            <person name="Wang X."/>
            <person name="Wang C.C."/>
            <person name="Yang T.C."/>
            <person name="Huo Q.B."/>
            <person name="Li W."/>
            <person name="Chen H.Y."/>
            <person name="Chen S.E."/>
            <person name="Zhou L.G."/>
            <person name="Ni X.B."/>
            <person name="Tian J.H."/>
            <person name="Sheng Y."/>
            <person name="Liu T."/>
            <person name="Pan Y.S."/>
            <person name="Xia L.Y."/>
            <person name="Li J."/>
            <person name="Zhao F."/>
            <person name="Cao W.C."/>
        </authorList>
    </citation>
    <scope>NUCLEOTIDE SEQUENCE [LARGE SCALE GENOMIC DNA]</scope>
    <source>
        <strain evidence="1">Iper-2018</strain>
    </source>
</reference>
<dbReference type="Proteomes" id="UP000805193">
    <property type="component" value="Unassembled WGS sequence"/>
</dbReference>
<sequence length="100" mass="11165">MGWVYAVAHLRLSSLVLFVSKSSNRAETRSSSHGQIHHGRDLRTPDEFRFVCKAHARSPAVASTLWRLVCRQPVQRPAGRPAGGFAALRLLPALLRIWLP</sequence>
<evidence type="ECO:0000313" key="1">
    <source>
        <dbReference type="EMBL" id="KAG0432745.1"/>
    </source>
</evidence>
<gene>
    <name evidence="1" type="ORF">HPB47_020544</name>
</gene>
<name>A0AC60QIC8_IXOPE</name>
<protein>
    <submittedName>
        <fullName evidence="1">Uncharacterized protein</fullName>
    </submittedName>
</protein>
<keyword evidence="2" id="KW-1185">Reference proteome</keyword>